<gene>
    <name evidence="3" type="ORF">FALBO_634</name>
</gene>
<evidence type="ECO:0000313" key="3">
    <source>
        <dbReference type="EMBL" id="KAF4472446.1"/>
    </source>
</evidence>
<feature type="domain" description="Amidase" evidence="2">
    <location>
        <begin position="139"/>
        <end position="318"/>
    </location>
</feature>
<dbReference type="OrthoDB" id="5423360at2759"/>
<dbReference type="PANTHER" id="PTHR46310:SF7">
    <property type="entry name" value="AMIDASE 1"/>
    <property type="match status" value="1"/>
</dbReference>
<evidence type="ECO:0000259" key="2">
    <source>
        <dbReference type="Pfam" id="PF01425"/>
    </source>
</evidence>
<comment type="caution">
    <text evidence="3">The sequence shown here is derived from an EMBL/GenBank/DDBJ whole genome shotgun (WGS) entry which is preliminary data.</text>
</comment>
<reference evidence="3 4" key="1">
    <citation type="submission" date="2020-01" db="EMBL/GenBank/DDBJ databases">
        <title>Identification and distribution of gene clusters putatively required for synthesis of sphingolipid metabolism inhibitors in phylogenetically diverse species of the filamentous fungus Fusarium.</title>
        <authorList>
            <person name="Kim H.-S."/>
            <person name="Busman M."/>
            <person name="Brown D.W."/>
            <person name="Divon H."/>
            <person name="Uhlig S."/>
            <person name="Proctor R.H."/>
        </authorList>
    </citation>
    <scope>NUCLEOTIDE SEQUENCE [LARGE SCALE GENOMIC DNA]</scope>
    <source>
        <strain evidence="3 4">NRRL 20459</strain>
    </source>
</reference>
<evidence type="ECO:0000313" key="4">
    <source>
        <dbReference type="Proteomes" id="UP000554235"/>
    </source>
</evidence>
<evidence type="ECO:0000256" key="1">
    <source>
        <dbReference type="SAM" id="SignalP"/>
    </source>
</evidence>
<dbReference type="Pfam" id="PF01425">
    <property type="entry name" value="Amidase"/>
    <property type="match status" value="1"/>
</dbReference>
<keyword evidence="1" id="KW-0732">Signal</keyword>
<dbReference type="Proteomes" id="UP000554235">
    <property type="component" value="Unassembled WGS sequence"/>
</dbReference>
<dbReference type="SUPFAM" id="SSF75304">
    <property type="entry name" value="Amidase signature (AS) enzymes"/>
    <property type="match status" value="1"/>
</dbReference>
<dbReference type="AlphaFoldDB" id="A0A8H4LPE1"/>
<sequence length="582" mass="63040">MKLLLGWAAVAAARIISTGASVKLNDIDYFVSPFSQGQVYDGSYRFDPRHGALGLIPVTVVTDAEDNLETLFTEWATKDDVWQAGFLGTVLTSSHHQPMPQNVEFAKGVRSLVLPLAQAGESGIPSGPYFLDVWTGQAHQQETSNHYQPRFPLQPLAGLRVSVKDIFNLAGVKSSYGSRAWYHLYPPANKTGTAMQNLIDAGAIIVGFQKPSQFANGETPTADWVDYHAPFNPRGDGYQDTASSSSGAGASIASYEWLDLAVGSDTGGSGRGPAGLQGVFGNRPSHGLVSLDHAMPLSPAMDTCGLLARDPHVLDSASTALYRDNYTSYQNSEIEYPTKLYILDFPSDTDPKGQMLQKFSTDLAAYLNTTVTHLDLNEAWATTGPADFRGQDFYEILNLTYTTLITKDQTRLLRDPFYSDYMAANDGRIPFVDPVPLARWAWGDTQPDTALAEAHFNMSLLGDWFNTEILPRASDSRSCSSALLLHTDSTGIFSNRNRYLDEPAMPLGFSNGEISIFSGAPDTVFPIGQVSSQSSISNHTEFLPVTVDVMAARGCDGLITKLAKDLVAAGILKTPGVGSTLY</sequence>
<organism evidence="3 4">
    <name type="scientific">Fusarium albosuccineum</name>
    <dbReference type="NCBI Taxonomy" id="1237068"/>
    <lineage>
        <taxon>Eukaryota</taxon>
        <taxon>Fungi</taxon>
        <taxon>Dikarya</taxon>
        <taxon>Ascomycota</taxon>
        <taxon>Pezizomycotina</taxon>
        <taxon>Sordariomycetes</taxon>
        <taxon>Hypocreomycetidae</taxon>
        <taxon>Hypocreales</taxon>
        <taxon>Nectriaceae</taxon>
        <taxon>Fusarium</taxon>
        <taxon>Fusarium decemcellulare species complex</taxon>
    </lineage>
</organism>
<dbReference type="EMBL" id="JAADYS010000072">
    <property type="protein sequence ID" value="KAF4472446.1"/>
    <property type="molecule type" value="Genomic_DNA"/>
</dbReference>
<dbReference type="Gene3D" id="3.90.1300.10">
    <property type="entry name" value="Amidase signature (AS) domain"/>
    <property type="match status" value="1"/>
</dbReference>
<keyword evidence="3" id="KW-0808">Transferase</keyword>
<protein>
    <submittedName>
        <fullName evidence="3">Glutamyl-tRNA(Gln) amidotransferase</fullName>
    </submittedName>
</protein>
<dbReference type="InterPro" id="IPR023631">
    <property type="entry name" value="Amidase_dom"/>
</dbReference>
<feature type="signal peptide" evidence="1">
    <location>
        <begin position="1"/>
        <end position="20"/>
    </location>
</feature>
<feature type="chain" id="PRO_5034183336" evidence="1">
    <location>
        <begin position="21"/>
        <end position="582"/>
    </location>
</feature>
<dbReference type="GO" id="GO:0016740">
    <property type="term" value="F:transferase activity"/>
    <property type="evidence" value="ECO:0007669"/>
    <property type="project" value="UniProtKB-KW"/>
</dbReference>
<name>A0A8H4LPE1_9HYPO</name>
<dbReference type="InterPro" id="IPR036928">
    <property type="entry name" value="AS_sf"/>
</dbReference>
<proteinExistence type="predicted"/>
<keyword evidence="4" id="KW-1185">Reference proteome</keyword>
<dbReference type="PANTHER" id="PTHR46310">
    <property type="entry name" value="AMIDASE 1"/>
    <property type="match status" value="1"/>
</dbReference>
<accession>A0A8H4LPE1</accession>